<dbReference type="Pfam" id="PF13517">
    <property type="entry name" value="FG-GAP_3"/>
    <property type="match status" value="4"/>
</dbReference>
<dbReference type="PROSITE" id="PS51318">
    <property type="entry name" value="TAT"/>
    <property type="match status" value="1"/>
</dbReference>
<dbReference type="SUPFAM" id="SSF69318">
    <property type="entry name" value="Integrin alpha N-terminal domain"/>
    <property type="match status" value="2"/>
</dbReference>
<evidence type="ECO:0000313" key="2">
    <source>
        <dbReference type="EMBL" id="MDN3240752.1"/>
    </source>
</evidence>
<proteinExistence type="predicted"/>
<dbReference type="PANTHER" id="PTHR44103:SF1">
    <property type="entry name" value="PROPROTEIN CONVERTASE P"/>
    <property type="match status" value="1"/>
</dbReference>
<keyword evidence="3" id="KW-1185">Reference proteome</keyword>
<dbReference type="InterPro" id="IPR006311">
    <property type="entry name" value="TAT_signal"/>
</dbReference>
<protein>
    <submittedName>
        <fullName evidence="2">VCBS repeat-containing protein</fullName>
    </submittedName>
</protein>
<dbReference type="RefSeq" id="WP_289957668.1">
    <property type="nucleotide sequence ID" value="NZ_JAUEMJ010000003.1"/>
</dbReference>
<name>A0ABT7YQ72_9ACTN</name>
<dbReference type="EMBL" id="JAUEMJ010000003">
    <property type="protein sequence ID" value="MDN3240752.1"/>
    <property type="molecule type" value="Genomic_DNA"/>
</dbReference>
<dbReference type="PANTHER" id="PTHR44103">
    <property type="entry name" value="PROPROTEIN CONVERTASE P"/>
    <property type="match status" value="1"/>
</dbReference>
<organism evidence="2 3">
    <name type="scientific">Glycomyces tritici</name>
    <dbReference type="NCBI Taxonomy" id="2665176"/>
    <lineage>
        <taxon>Bacteria</taxon>
        <taxon>Bacillati</taxon>
        <taxon>Actinomycetota</taxon>
        <taxon>Actinomycetes</taxon>
        <taxon>Glycomycetales</taxon>
        <taxon>Glycomycetaceae</taxon>
        <taxon>Glycomyces</taxon>
    </lineage>
</organism>
<reference evidence="2" key="1">
    <citation type="submission" date="2023-06" db="EMBL/GenBank/DDBJ databases">
        <title>Gycomyces niveus sp.nov., a novel actinomycete isolated from soil in Shouguang.</title>
        <authorList>
            <person name="Yang X."/>
            <person name="Zhao J."/>
        </authorList>
    </citation>
    <scope>NUCLEOTIDE SEQUENCE</scope>
    <source>
        <strain evidence="2">NEAU C2</strain>
    </source>
</reference>
<dbReference type="Gene3D" id="2.130.10.130">
    <property type="entry name" value="Integrin alpha, N-terminal"/>
    <property type="match status" value="2"/>
</dbReference>
<evidence type="ECO:0000313" key="3">
    <source>
        <dbReference type="Proteomes" id="UP001171902"/>
    </source>
</evidence>
<dbReference type="InterPro" id="IPR028994">
    <property type="entry name" value="Integrin_alpha_N"/>
</dbReference>
<keyword evidence="1" id="KW-0732">Signal</keyword>
<evidence type="ECO:0000256" key="1">
    <source>
        <dbReference type="ARBA" id="ARBA00022729"/>
    </source>
</evidence>
<dbReference type="InterPro" id="IPR013517">
    <property type="entry name" value="FG-GAP"/>
</dbReference>
<accession>A0ABT7YQ72</accession>
<sequence>MNEAPPEKPRRRRPARIAAATAAALGATLLAYPGGTATAQTDINCDALGDNPVEPHARDAVETAIACGVDVRISSRNDPHTTIAATPDGEFHLVATVEPSQQVPVDTTLEVAGDSLVSAEPIWGARLPHAADANFLLWTGLSKLTWAGGVPTPEYSGSTAVYDELATGLDLTAELGANSAEFRFTVDDEAAWNALSTGLGTGLGMDSGDEQYAVVDGTLRLEPSSSTYSEYGSEWSTPFTIRDAEGTVATAGLALEADGSLRLSSPDAEPAYPLTLSTQWAERAFWLNEWGSVTSAAPDTAVYRGRAGLDDAYFASAGADSLVGAYCDTVADPSCTTQFEAEAYWGFQWPMLEHVFNDHWEELSFPVSSASFTVDAAEGATCTAPELQLTGEYTPAATWNARPEAIGAAGVGACRDGTAEYDVTAALHDTWGDSYGGTDATFAMTDSSPAALFDGGSARLDVYFAAVVFRYDPPTSTCSTTQASPVQQGSSTPRYGGFYTQVMHQEVFVPDLTWTATFADSETGATILTTAPAALGPEFRPTWRLGAADALADGNYEVTYEFTSVEGEFAYTSETCYFAVDTAAPDLVSIEVESGLHQVGDEVEVTVEVADAGYPGSGKSLLVQCWSSGCEVPGTTDTDSVRLTTGTTASFSVTLHSSAAEVPIAVLDEANNQTVESVWIHGTGNHHDFNGDGSQDLMAVRASDGALVFHAGGGDGTFAPGVSKGTGWGGFDVTMAGDLTGDGKPDLLARDAKTGTLYTYPGDGSGGVGPRITVGTGWNALGAFTSAGDFNSDGKLDLYAVGRSDGRLHFYPGQGGGTFGTRVLLGTGWGVMDALTAAGDLNEDGKADLLAHDSRTGQYYLYQGDGAGRLSGRIAVAASLDGSGTDRYSQVTGVGDQDGDGREDLLAVDSRTGELELHSLNGNGTAVHAGKVVATGWGGNRLAVVDEERTYDYNGDGATDFVARVGVDGTTYLYPGTGTGTHGTRVSWGTALQGMTLIATAGDLNGDGFADVLARTSGGTLYLYPGTGSGALDTAGRITVGTGWNAMGAITGGHDYNADGKTDVIAVASDGALWLYPGTGNGTFGARKAIGSGWTSMKEITATGDLDHDGHADALAVRSSDGCLFFYGGTGTGLFKTAVKVGCGWNAMDAVTGIGDFDRDGHVDWMARRKSDGSLFLYPGDGAGNHSAAKLVGTGWNAMTIA</sequence>
<dbReference type="Proteomes" id="UP001171902">
    <property type="component" value="Unassembled WGS sequence"/>
</dbReference>
<gene>
    <name evidence="2" type="ORF">QWI33_13530</name>
</gene>
<comment type="caution">
    <text evidence="2">The sequence shown here is derived from an EMBL/GenBank/DDBJ whole genome shotgun (WGS) entry which is preliminary data.</text>
</comment>